<feature type="domain" description="HhH-GPD" evidence="7">
    <location>
        <begin position="86"/>
        <end position="233"/>
    </location>
</feature>
<protein>
    <submittedName>
        <fullName evidence="8">Endonuclease III</fullName>
        <ecNumber evidence="8">4.2.99.18</ecNumber>
    </submittedName>
</protein>
<dbReference type="Proteomes" id="UP001293718">
    <property type="component" value="Unassembled WGS sequence"/>
</dbReference>
<dbReference type="EMBL" id="JAXOJX010000005">
    <property type="protein sequence ID" value="MDZ5455964.1"/>
    <property type="molecule type" value="Genomic_DNA"/>
</dbReference>
<dbReference type="Gene3D" id="1.10.340.30">
    <property type="entry name" value="Hypothetical protein, domain 2"/>
    <property type="match status" value="1"/>
</dbReference>
<proteinExistence type="predicted"/>
<keyword evidence="5" id="KW-0326">Glycosidase</keyword>
<name>A0ABU5IAT2_9BURK</name>
<dbReference type="GO" id="GO:0140078">
    <property type="term" value="F:class I DNA-(apurinic or apyrimidinic site) endonuclease activity"/>
    <property type="evidence" value="ECO:0007669"/>
    <property type="project" value="UniProtKB-EC"/>
</dbReference>
<reference evidence="8 9" key="1">
    <citation type="submission" date="2023-11" db="EMBL/GenBank/DDBJ databases">
        <title>Draft genome of Azohydromonas lata strain H1 (DSM1123), a polyhydroxyalkanoate producer.</title>
        <authorList>
            <person name="Traversa D."/>
            <person name="D'Addabbo P."/>
            <person name="Pazzani C."/>
            <person name="Manzari C."/>
            <person name="Chiara M."/>
            <person name="Scrascia M."/>
        </authorList>
    </citation>
    <scope>NUCLEOTIDE SEQUENCE [LARGE SCALE GENOMIC DNA]</scope>
    <source>
        <strain evidence="8 9">H1</strain>
    </source>
</reference>
<dbReference type="RefSeq" id="WP_322464649.1">
    <property type="nucleotide sequence ID" value="NZ_JAXOJX010000005.1"/>
</dbReference>
<evidence type="ECO:0000256" key="6">
    <source>
        <dbReference type="SAM" id="MobiDB-lite"/>
    </source>
</evidence>
<evidence type="ECO:0000256" key="5">
    <source>
        <dbReference type="ARBA" id="ARBA00023295"/>
    </source>
</evidence>
<feature type="region of interest" description="Disordered" evidence="6">
    <location>
        <begin position="1"/>
        <end position="39"/>
    </location>
</feature>
<dbReference type="PANTHER" id="PTHR43286">
    <property type="entry name" value="ENDONUCLEASE III-LIKE PROTEIN 1"/>
    <property type="match status" value="1"/>
</dbReference>
<dbReference type="SMART" id="SM00478">
    <property type="entry name" value="ENDO3c"/>
    <property type="match status" value="1"/>
</dbReference>
<accession>A0ABU5IAT2</accession>
<dbReference type="PANTHER" id="PTHR43286:SF1">
    <property type="entry name" value="ENDONUCLEASE III-LIKE PROTEIN 1"/>
    <property type="match status" value="1"/>
</dbReference>
<gene>
    <name evidence="8" type="primary">nth</name>
    <name evidence="8" type="ORF">SM757_05210</name>
</gene>
<evidence type="ECO:0000313" key="8">
    <source>
        <dbReference type="EMBL" id="MDZ5455964.1"/>
    </source>
</evidence>
<dbReference type="InterPro" id="IPR003265">
    <property type="entry name" value="HhH-GPD_domain"/>
</dbReference>
<keyword evidence="9" id="KW-1185">Reference proteome</keyword>
<dbReference type="Pfam" id="PF00730">
    <property type="entry name" value="HhH-GPD"/>
    <property type="match status" value="1"/>
</dbReference>
<keyword evidence="4 8" id="KW-0456">Lyase</keyword>
<comment type="caution">
    <text evidence="8">The sequence shown here is derived from an EMBL/GenBank/DDBJ whole genome shotgun (WGS) entry which is preliminary data.</text>
</comment>
<organism evidence="8 9">
    <name type="scientific">Azohydromonas lata</name>
    <dbReference type="NCBI Taxonomy" id="45677"/>
    <lineage>
        <taxon>Bacteria</taxon>
        <taxon>Pseudomonadati</taxon>
        <taxon>Pseudomonadota</taxon>
        <taxon>Betaproteobacteria</taxon>
        <taxon>Burkholderiales</taxon>
        <taxon>Sphaerotilaceae</taxon>
        <taxon>Azohydromonas</taxon>
    </lineage>
</organism>
<dbReference type="SUPFAM" id="SSF48150">
    <property type="entry name" value="DNA-glycosylase"/>
    <property type="match status" value="1"/>
</dbReference>
<keyword evidence="3" id="KW-0234">DNA repair</keyword>
<dbReference type="Gene3D" id="1.10.1670.10">
    <property type="entry name" value="Helix-hairpin-Helix base-excision DNA repair enzymes (C-terminal)"/>
    <property type="match status" value="1"/>
</dbReference>
<dbReference type="CDD" id="cd00056">
    <property type="entry name" value="ENDO3c"/>
    <property type="match status" value="1"/>
</dbReference>
<keyword evidence="2" id="KW-0378">Hydrolase</keyword>
<keyword evidence="1" id="KW-0227">DNA damage</keyword>
<evidence type="ECO:0000256" key="1">
    <source>
        <dbReference type="ARBA" id="ARBA00022763"/>
    </source>
</evidence>
<feature type="compositionally biased region" description="Low complexity" evidence="6">
    <location>
        <begin position="8"/>
        <end position="39"/>
    </location>
</feature>
<evidence type="ECO:0000256" key="2">
    <source>
        <dbReference type="ARBA" id="ARBA00022801"/>
    </source>
</evidence>
<evidence type="ECO:0000256" key="4">
    <source>
        <dbReference type="ARBA" id="ARBA00023239"/>
    </source>
</evidence>
<keyword evidence="8" id="KW-0540">Nuclease</keyword>
<evidence type="ECO:0000259" key="7">
    <source>
        <dbReference type="SMART" id="SM00478"/>
    </source>
</evidence>
<dbReference type="InterPro" id="IPR011257">
    <property type="entry name" value="DNA_glycosylase"/>
</dbReference>
<evidence type="ECO:0000313" key="9">
    <source>
        <dbReference type="Proteomes" id="UP001293718"/>
    </source>
</evidence>
<dbReference type="InterPro" id="IPR023170">
    <property type="entry name" value="HhH_base_excis_C"/>
</dbReference>
<keyword evidence="8" id="KW-0255">Endonuclease</keyword>
<sequence>MKTPASGTAAKPSQPASPATTAADAPADTRGAAPSESAAGAGAAFDVDEALRRIEAAVQPFPKAALFELAQEGFDSAFEQLMACIVSIRTRDETTLVAARRLFALARTPAAVAALEVRALDEAIADSTYHEAKAWQMHAIARTVVEEHGGELPCDEAVLLGFRGVGPKCANLVLGIACGQPRIGVDIHVHRITNRWGYVQARTPELSLAVLQRELPRRWWVDINRLLVPFGKHVCTPALPRCSTCPVRDLCARVGVTKHR</sequence>
<evidence type="ECO:0000256" key="3">
    <source>
        <dbReference type="ARBA" id="ARBA00023204"/>
    </source>
</evidence>
<dbReference type="EC" id="4.2.99.18" evidence="8"/>